<proteinExistence type="inferred from homology"/>
<dbReference type="SUPFAM" id="SSF53335">
    <property type="entry name" value="S-adenosyl-L-methionine-dependent methyltransferases"/>
    <property type="match status" value="1"/>
</dbReference>
<comment type="similarity">
    <text evidence="1">Belongs to the methyltransferase superfamily.</text>
</comment>
<sequence>MNKKTEESRIAYNKIASEYDTSREGQYTRFHIKELSNTIDLSEGDIVLDVACGNGTLLRELSKKAKIQANGLDVSENMIHVAKMRYPNMNFKVQPCYPLEWSDESIDIITICCAFHHFDNPRGFVDECKRVLKRNGTVYIADPNFGALLRFFANKFWFPVSKSGDVRIYSPKELGAIFYNSGFTAVQVYRKDKGLFLKAKK</sequence>
<reference evidence="5" key="1">
    <citation type="journal article" date="2016" name="J. Antimicrob. Chemother.">
        <title>Characterization of a genomic island harbouring a new vanD allele from Enterococcus faecium N15-508 isolated in Canada.</title>
        <authorList>
            <person name="Boyd D.A."/>
            <person name="Lalancette C."/>
            <person name="Levesque S."/>
            <person name="Golding G.R."/>
        </authorList>
    </citation>
    <scope>NUCLEOTIDE SEQUENCE</scope>
    <source>
        <strain evidence="5">N15-508</strain>
    </source>
</reference>
<dbReference type="Pfam" id="PF08241">
    <property type="entry name" value="Methyltransf_11"/>
    <property type="match status" value="1"/>
</dbReference>
<evidence type="ECO:0000259" key="4">
    <source>
        <dbReference type="Pfam" id="PF08241"/>
    </source>
</evidence>
<protein>
    <submittedName>
        <fullName evidence="5">Methyltransferase</fullName>
    </submittedName>
</protein>
<feature type="domain" description="Methyltransferase type 11" evidence="4">
    <location>
        <begin position="48"/>
        <end position="140"/>
    </location>
</feature>
<dbReference type="EMBL" id="KT825491">
    <property type="protein sequence ID" value="AMN85508.1"/>
    <property type="molecule type" value="Genomic_DNA"/>
</dbReference>
<dbReference type="GO" id="GO:0032259">
    <property type="term" value="P:methylation"/>
    <property type="evidence" value="ECO:0007669"/>
    <property type="project" value="UniProtKB-KW"/>
</dbReference>
<evidence type="ECO:0000256" key="1">
    <source>
        <dbReference type="ARBA" id="ARBA00008361"/>
    </source>
</evidence>
<name>A0A140GXG9_ENTFC</name>
<evidence type="ECO:0000256" key="3">
    <source>
        <dbReference type="ARBA" id="ARBA00022679"/>
    </source>
</evidence>
<dbReference type="InterPro" id="IPR029063">
    <property type="entry name" value="SAM-dependent_MTases_sf"/>
</dbReference>
<keyword evidence="3 5" id="KW-0808">Transferase</keyword>
<dbReference type="InterPro" id="IPR013216">
    <property type="entry name" value="Methyltransf_11"/>
</dbReference>
<keyword evidence="2 5" id="KW-0489">Methyltransferase</keyword>
<accession>A0A140GXG9</accession>
<dbReference type="Gene3D" id="3.40.50.150">
    <property type="entry name" value="Vaccinia Virus protein VP39"/>
    <property type="match status" value="1"/>
</dbReference>
<dbReference type="CDD" id="cd02440">
    <property type="entry name" value="AdoMet_MTases"/>
    <property type="match status" value="1"/>
</dbReference>
<organism evidence="5">
    <name type="scientific">Enterococcus faecium</name>
    <name type="common">Streptococcus faecium</name>
    <dbReference type="NCBI Taxonomy" id="1352"/>
    <lineage>
        <taxon>Bacteria</taxon>
        <taxon>Bacillati</taxon>
        <taxon>Bacillota</taxon>
        <taxon>Bacilli</taxon>
        <taxon>Lactobacillales</taxon>
        <taxon>Enterococcaceae</taxon>
        <taxon>Enterococcus</taxon>
    </lineage>
</organism>
<dbReference type="GO" id="GO:0008757">
    <property type="term" value="F:S-adenosylmethionine-dependent methyltransferase activity"/>
    <property type="evidence" value="ECO:0007669"/>
    <property type="project" value="InterPro"/>
</dbReference>
<evidence type="ECO:0000256" key="2">
    <source>
        <dbReference type="ARBA" id="ARBA00022603"/>
    </source>
</evidence>
<dbReference type="AlphaFoldDB" id="A0A140GXG9"/>
<dbReference type="PANTHER" id="PTHR44942:SF4">
    <property type="entry name" value="METHYLTRANSFERASE TYPE 11 DOMAIN-CONTAINING PROTEIN"/>
    <property type="match status" value="1"/>
</dbReference>
<evidence type="ECO:0000313" key="5">
    <source>
        <dbReference type="EMBL" id="AMN85508.1"/>
    </source>
</evidence>
<dbReference type="InterPro" id="IPR051052">
    <property type="entry name" value="Diverse_substrate_MTase"/>
</dbReference>
<dbReference type="PANTHER" id="PTHR44942">
    <property type="entry name" value="METHYLTRANSF_11 DOMAIN-CONTAINING PROTEIN"/>
    <property type="match status" value="1"/>
</dbReference>